<evidence type="ECO:0000259" key="3">
    <source>
        <dbReference type="Pfam" id="PF00742"/>
    </source>
</evidence>
<protein>
    <recommendedName>
        <fullName evidence="3">Homoserine dehydrogenase catalytic domain-containing protein</fullName>
    </recommendedName>
</protein>
<dbReference type="InterPro" id="IPR011147">
    <property type="entry name" value="Bifunc_Aspkin/hSer_DH"/>
</dbReference>
<dbReference type="AlphaFoldDB" id="A0A9Q0QSQ8"/>
<dbReference type="InterPro" id="IPR001342">
    <property type="entry name" value="HDH_cat"/>
</dbReference>
<dbReference type="SUPFAM" id="SSF55347">
    <property type="entry name" value="Glyceraldehyde-3-phosphate dehydrogenase-like, C-terminal domain"/>
    <property type="match status" value="1"/>
</dbReference>
<sequence>MDVARKGLILTRLLGWRLDLNDIKVESLYPDEMGPGKMSVEDFLANGLQLLDKETEERVKLASLKGNTLRYVCSIEGSRCHVGIQELPKNSALGRLRGSDNVLEIYSRCYKDSPLVIQGAGAGNDTTAAGVLADIIDLQDLIS</sequence>
<evidence type="ECO:0000256" key="1">
    <source>
        <dbReference type="ARBA" id="ARBA00022857"/>
    </source>
</evidence>
<dbReference type="GO" id="GO:0004412">
    <property type="term" value="F:homoserine dehydrogenase activity"/>
    <property type="evidence" value="ECO:0007669"/>
    <property type="project" value="InterPro"/>
</dbReference>
<dbReference type="EMBL" id="JAMYWD010000005">
    <property type="protein sequence ID" value="KAJ4970334.1"/>
    <property type="molecule type" value="Genomic_DNA"/>
</dbReference>
<organism evidence="4 5">
    <name type="scientific">Protea cynaroides</name>
    <dbReference type="NCBI Taxonomy" id="273540"/>
    <lineage>
        <taxon>Eukaryota</taxon>
        <taxon>Viridiplantae</taxon>
        <taxon>Streptophyta</taxon>
        <taxon>Embryophyta</taxon>
        <taxon>Tracheophyta</taxon>
        <taxon>Spermatophyta</taxon>
        <taxon>Magnoliopsida</taxon>
        <taxon>Proteales</taxon>
        <taxon>Proteaceae</taxon>
        <taxon>Protea</taxon>
    </lineage>
</organism>
<dbReference type="GO" id="GO:0009067">
    <property type="term" value="P:aspartate family amino acid biosynthetic process"/>
    <property type="evidence" value="ECO:0007669"/>
    <property type="project" value="InterPro"/>
</dbReference>
<feature type="domain" description="Homoserine dehydrogenase catalytic" evidence="3">
    <location>
        <begin position="1"/>
        <end position="136"/>
    </location>
</feature>
<keyword evidence="1" id="KW-0521">NADP</keyword>
<proteinExistence type="predicted"/>
<accession>A0A9Q0QSQ8</accession>
<keyword evidence="2" id="KW-0560">Oxidoreductase</keyword>
<dbReference type="Proteomes" id="UP001141806">
    <property type="component" value="Unassembled WGS sequence"/>
</dbReference>
<keyword evidence="5" id="KW-1185">Reference proteome</keyword>
<name>A0A9Q0QSQ8_9MAGN</name>
<dbReference type="PANTHER" id="PTHR43070">
    <property type="match status" value="1"/>
</dbReference>
<reference evidence="4" key="1">
    <citation type="journal article" date="2023" name="Plant J.">
        <title>The genome of the king protea, Protea cynaroides.</title>
        <authorList>
            <person name="Chang J."/>
            <person name="Duong T.A."/>
            <person name="Schoeman C."/>
            <person name="Ma X."/>
            <person name="Roodt D."/>
            <person name="Barker N."/>
            <person name="Li Z."/>
            <person name="Van de Peer Y."/>
            <person name="Mizrachi E."/>
        </authorList>
    </citation>
    <scope>NUCLEOTIDE SEQUENCE</scope>
    <source>
        <tissue evidence="4">Young leaves</tissue>
    </source>
</reference>
<evidence type="ECO:0000313" key="5">
    <source>
        <dbReference type="Proteomes" id="UP001141806"/>
    </source>
</evidence>
<dbReference type="Gene3D" id="3.30.360.10">
    <property type="entry name" value="Dihydrodipicolinate Reductase, domain 2"/>
    <property type="match status" value="1"/>
</dbReference>
<gene>
    <name evidence="4" type="ORF">NE237_003433</name>
</gene>
<evidence type="ECO:0000256" key="2">
    <source>
        <dbReference type="ARBA" id="ARBA00023002"/>
    </source>
</evidence>
<dbReference type="PANTHER" id="PTHR43070:SF3">
    <property type="entry name" value="HOMOSERINE DEHYDROGENASE"/>
    <property type="match status" value="1"/>
</dbReference>
<evidence type="ECO:0000313" key="4">
    <source>
        <dbReference type="EMBL" id="KAJ4970334.1"/>
    </source>
</evidence>
<dbReference type="Pfam" id="PF00742">
    <property type="entry name" value="Homoserine_dh"/>
    <property type="match status" value="1"/>
</dbReference>
<comment type="caution">
    <text evidence="4">The sequence shown here is derived from an EMBL/GenBank/DDBJ whole genome shotgun (WGS) entry which is preliminary data.</text>
</comment>
<dbReference type="OrthoDB" id="67851at2759"/>